<gene>
    <name evidence="8" type="ORF">LQG66_01855</name>
</gene>
<evidence type="ECO:0000256" key="5">
    <source>
        <dbReference type="SAM" id="MobiDB-lite"/>
    </source>
</evidence>
<accession>A0ABY3RCH0</accession>
<protein>
    <submittedName>
        <fullName evidence="8">Biotin/lipoyl-binding protein</fullName>
    </submittedName>
</protein>
<keyword evidence="4 6" id="KW-0472">Membrane</keyword>
<dbReference type="InterPro" id="IPR050739">
    <property type="entry name" value="MFP"/>
</dbReference>
<dbReference type="PANTHER" id="PTHR30386:SF26">
    <property type="entry name" value="TRANSPORT PROTEIN COMB"/>
    <property type="match status" value="1"/>
</dbReference>
<reference evidence="8" key="1">
    <citation type="journal article" date="2024" name="Antonie Van Leeuwenhoek">
        <title>Bradyrhizobium ontarionense sp. nov., a novel bacterial symbiont isolated from Aeschynomene indica (Indian jointvetch), harbours photosynthesis, nitrogen fixation and nitrous oxide (N2O) reductase genes.</title>
        <authorList>
            <person name="Bromfield E.S.P."/>
            <person name="Cloutier S."/>
        </authorList>
    </citation>
    <scope>NUCLEOTIDE SEQUENCE</scope>
    <source>
        <strain evidence="8">A19</strain>
    </source>
</reference>
<evidence type="ECO:0000256" key="6">
    <source>
        <dbReference type="SAM" id="Phobius"/>
    </source>
</evidence>
<feature type="region of interest" description="Disordered" evidence="5">
    <location>
        <begin position="1"/>
        <end position="26"/>
    </location>
</feature>
<dbReference type="Gene3D" id="2.40.50.100">
    <property type="match status" value="1"/>
</dbReference>
<evidence type="ECO:0000256" key="3">
    <source>
        <dbReference type="ARBA" id="ARBA00022989"/>
    </source>
</evidence>
<dbReference type="InterPro" id="IPR058625">
    <property type="entry name" value="MdtA-like_BSH"/>
</dbReference>
<sequence>MDGQQAPGGSGPVIVQEESHPAGRRATPRACAGRALWPLVGLSLMIGTAIVLSWTFEYVTVGQYLVYTDDAYVRMNEVPITSAVSGLVRDLLVIDNQEIVAGQVLARIEHRDESAATAVLNDIIAPVTGVVAASGLHVGESVTADRPLMAVVTPGEAQVIAGLAVSEITYVAIGQAVTIDVPGLPSVRLYGHVADAELIGAASGSRYGEDRIALKISLLKAAMPPELRSGMAVGATILTGLTGTERMVSQVLQERAQRTCSCEPDLRPTTVQRRI</sequence>
<evidence type="ECO:0000256" key="2">
    <source>
        <dbReference type="ARBA" id="ARBA00022692"/>
    </source>
</evidence>
<dbReference type="Pfam" id="PF25917">
    <property type="entry name" value="BSH_RND"/>
    <property type="match status" value="1"/>
</dbReference>
<dbReference type="EMBL" id="CP088156">
    <property type="protein sequence ID" value="UFZ05090.1"/>
    <property type="molecule type" value="Genomic_DNA"/>
</dbReference>
<feature type="compositionally biased region" description="Gly residues" evidence="5">
    <location>
        <begin position="1"/>
        <end position="11"/>
    </location>
</feature>
<dbReference type="RefSeq" id="WP_231322797.1">
    <property type="nucleotide sequence ID" value="NZ_CP088156.1"/>
</dbReference>
<feature type="transmembrane region" description="Helical" evidence="6">
    <location>
        <begin position="35"/>
        <end position="56"/>
    </location>
</feature>
<comment type="subcellular location">
    <subcellularLocation>
        <location evidence="1">Membrane</location>
        <topology evidence="1">Single-pass membrane protein</topology>
    </subcellularLocation>
</comment>
<evidence type="ECO:0000313" key="8">
    <source>
        <dbReference type="EMBL" id="UFZ05090.1"/>
    </source>
</evidence>
<proteinExistence type="predicted"/>
<feature type="domain" description="Multidrug resistance protein MdtA-like barrel-sandwich hybrid" evidence="7">
    <location>
        <begin position="76"/>
        <end position="153"/>
    </location>
</feature>
<keyword evidence="9" id="KW-1185">Reference proteome</keyword>
<dbReference type="Proteomes" id="UP001431010">
    <property type="component" value="Chromosome"/>
</dbReference>
<evidence type="ECO:0000313" key="9">
    <source>
        <dbReference type="Proteomes" id="UP001431010"/>
    </source>
</evidence>
<dbReference type="PANTHER" id="PTHR30386">
    <property type="entry name" value="MEMBRANE FUSION SUBUNIT OF EMRAB-TOLC MULTIDRUG EFFLUX PUMP"/>
    <property type="match status" value="1"/>
</dbReference>
<evidence type="ECO:0000256" key="1">
    <source>
        <dbReference type="ARBA" id="ARBA00004167"/>
    </source>
</evidence>
<keyword evidence="3 6" id="KW-1133">Transmembrane helix</keyword>
<keyword evidence="2 6" id="KW-0812">Transmembrane</keyword>
<evidence type="ECO:0000256" key="4">
    <source>
        <dbReference type="ARBA" id="ARBA00023136"/>
    </source>
</evidence>
<evidence type="ECO:0000259" key="7">
    <source>
        <dbReference type="Pfam" id="PF25917"/>
    </source>
</evidence>
<organism evidence="8 9">
    <name type="scientific">Bradyrhizobium ontarionense</name>
    <dbReference type="NCBI Taxonomy" id="2898149"/>
    <lineage>
        <taxon>Bacteria</taxon>
        <taxon>Pseudomonadati</taxon>
        <taxon>Pseudomonadota</taxon>
        <taxon>Alphaproteobacteria</taxon>
        <taxon>Hyphomicrobiales</taxon>
        <taxon>Nitrobacteraceae</taxon>
        <taxon>Bradyrhizobium</taxon>
    </lineage>
</organism>
<name>A0ABY3RCH0_9BRAD</name>